<dbReference type="EMBL" id="AMYD01003363">
    <property type="protein sequence ID" value="EQB46497.1"/>
    <property type="molecule type" value="Genomic_DNA"/>
</dbReference>
<gene>
    <name evidence="1" type="ORF">CGLO_14446</name>
</gene>
<protein>
    <submittedName>
        <fullName evidence="1">Uncharacterized protein</fullName>
    </submittedName>
</protein>
<name>T0JUA0_COLGC</name>
<dbReference type="HOGENOM" id="CLU_3392262_0_0_1"/>
<accession>T0JUA0</accession>
<comment type="caution">
    <text evidence="1">The sequence shown here is derived from an EMBL/GenBank/DDBJ whole genome shotgun (WGS) entry which is preliminary data.</text>
</comment>
<evidence type="ECO:0000313" key="2">
    <source>
        <dbReference type="Proteomes" id="UP000015530"/>
    </source>
</evidence>
<evidence type="ECO:0000313" key="1">
    <source>
        <dbReference type="EMBL" id="EQB46497.1"/>
    </source>
</evidence>
<proteinExistence type="predicted"/>
<dbReference type="AlphaFoldDB" id="T0JUA0"/>
<sequence>MVFTYLFNSFYVYGRLTHYAYNSDQKYEYSVH</sequence>
<reference evidence="2" key="1">
    <citation type="journal article" date="2013" name="Mol. Plant Microbe Interact.">
        <title>Global aspects of pacC regulation of pathogenicity genes in Colletotrichum gloeosporioides as revealed by transcriptome analysis.</title>
        <authorList>
            <person name="Alkan N."/>
            <person name="Meng X."/>
            <person name="Friedlander G."/>
            <person name="Reuveni E."/>
            <person name="Sukno S."/>
            <person name="Sherman A."/>
            <person name="Thon M."/>
            <person name="Fluhr R."/>
            <person name="Prusky D."/>
        </authorList>
    </citation>
    <scope>NUCLEOTIDE SEQUENCE [LARGE SCALE GENOMIC DNA]</scope>
    <source>
        <strain evidence="2">Cg-14</strain>
    </source>
</reference>
<dbReference type="Proteomes" id="UP000015530">
    <property type="component" value="Unassembled WGS sequence"/>
</dbReference>
<organism evidence="1 2">
    <name type="scientific">Colletotrichum gloeosporioides (strain Cg-14)</name>
    <name type="common">Anthracnose fungus</name>
    <name type="synonym">Glomerella cingulata</name>
    <dbReference type="NCBI Taxonomy" id="1237896"/>
    <lineage>
        <taxon>Eukaryota</taxon>
        <taxon>Fungi</taxon>
        <taxon>Dikarya</taxon>
        <taxon>Ascomycota</taxon>
        <taxon>Pezizomycotina</taxon>
        <taxon>Sordariomycetes</taxon>
        <taxon>Hypocreomycetidae</taxon>
        <taxon>Glomerellales</taxon>
        <taxon>Glomerellaceae</taxon>
        <taxon>Colletotrichum</taxon>
        <taxon>Colletotrichum gloeosporioides species complex</taxon>
    </lineage>
</organism>